<evidence type="ECO:0000313" key="2">
    <source>
        <dbReference type="EMBL" id="MCO6045012.1"/>
    </source>
</evidence>
<name>A0A9X2JH20_9BACT</name>
<keyword evidence="1" id="KW-0472">Membrane</keyword>
<evidence type="ECO:0000256" key="1">
    <source>
        <dbReference type="SAM" id="Phobius"/>
    </source>
</evidence>
<proteinExistence type="predicted"/>
<feature type="transmembrane region" description="Helical" evidence="1">
    <location>
        <begin position="30"/>
        <end position="49"/>
    </location>
</feature>
<keyword evidence="1" id="KW-1133">Transmembrane helix</keyword>
<comment type="caution">
    <text evidence="2">The sequence shown here is derived from an EMBL/GenBank/DDBJ whole genome shotgun (WGS) entry which is preliminary data.</text>
</comment>
<keyword evidence="3" id="KW-1185">Reference proteome</keyword>
<keyword evidence="1" id="KW-0812">Transmembrane</keyword>
<accession>A0A9X2JH20</accession>
<organism evidence="2 3">
    <name type="scientific">Aeoliella straminimaris</name>
    <dbReference type="NCBI Taxonomy" id="2954799"/>
    <lineage>
        <taxon>Bacteria</taxon>
        <taxon>Pseudomonadati</taxon>
        <taxon>Planctomycetota</taxon>
        <taxon>Planctomycetia</taxon>
        <taxon>Pirellulales</taxon>
        <taxon>Lacipirellulaceae</taxon>
        <taxon>Aeoliella</taxon>
    </lineage>
</organism>
<dbReference type="RefSeq" id="WP_252853125.1">
    <property type="nucleotide sequence ID" value="NZ_JAMXLR010000051.1"/>
</dbReference>
<evidence type="ECO:0000313" key="3">
    <source>
        <dbReference type="Proteomes" id="UP001155241"/>
    </source>
</evidence>
<protein>
    <submittedName>
        <fullName evidence="2">Uncharacterized protein</fullName>
    </submittedName>
</protein>
<sequence>MTQVAELTIIRRGFPRVVGKAAVPTLSRMVVMRILLAIAVMSFGSLALAEENGPRLAAYETLSLPNQAKTVTFTKRGAQRGDRVDQQVDVSLRMDSTTRRANQPIEKSTSTIQRKQQRMLVVERVVDGRTVAAQVRFGKCERTADGETEEPPIVGKTYRCERKEDDTLGITRADGTLALPDEFALVAESMHALGRPNPLADYLDGKSVRTGQKLEVPKELGDSLLSGDGALGSVSKFELTLKGVDPTTRVANFAIEILSEGAETTQMKLMVHGTLDIEIDTCRTRKLQFGGPLGMATTTGSYSASQTTFVSGTLKMEMSANYTDR</sequence>
<dbReference type="EMBL" id="JAMXLR010000051">
    <property type="protein sequence ID" value="MCO6045012.1"/>
    <property type="molecule type" value="Genomic_DNA"/>
</dbReference>
<reference evidence="2" key="1">
    <citation type="submission" date="2022-06" db="EMBL/GenBank/DDBJ databases">
        <title>Aeoliella straminimaris, a novel planctomycete from sediments.</title>
        <authorList>
            <person name="Vitorino I.R."/>
            <person name="Lage O.M."/>
        </authorList>
    </citation>
    <scope>NUCLEOTIDE SEQUENCE</scope>
    <source>
        <strain evidence="2">ICT_H6.2</strain>
    </source>
</reference>
<dbReference type="Proteomes" id="UP001155241">
    <property type="component" value="Unassembled WGS sequence"/>
</dbReference>
<dbReference type="AlphaFoldDB" id="A0A9X2JH20"/>
<gene>
    <name evidence="2" type="ORF">NG895_13970</name>
</gene>